<evidence type="ECO:0000313" key="2">
    <source>
        <dbReference type="Proteomes" id="UP001164539"/>
    </source>
</evidence>
<sequence length="248" mass="27505">MDRVQFLLLGLPLFLLCSDLLNLFGPPPPPPPKPSPHHNHHHHHHHQQQVIPETPAFLTQNLPQGYVLSSKMLITVSHLLLEADFKKDVGGIGYGSTVNINFCASCSYRGTAITMKKMLETQFPGIDVVLANYPPPLPKRLLAKVVPAVQIGVIGIIMAGEQIFPMLGIVTPPQWYYSLRANRFGSMASTWLLGNFLQSFLQSSGAFEVYCNDELVFSKLKEGRFPGEIELKDLVARKLALTRLVDGV</sequence>
<reference evidence="1 2" key="1">
    <citation type="journal article" date="2023" name="Science">
        <title>Complex scaffold remodeling in plant triterpene biosynthesis.</title>
        <authorList>
            <person name="De La Pena R."/>
            <person name="Hodgson H."/>
            <person name="Liu J.C."/>
            <person name="Stephenson M.J."/>
            <person name="Martin A.C."/>
            <person name="Owen C."/>
            <person name="Harkess A."/>
            <person name="Leebens-Mack J."/>
            <person name="Jimenez L.E."/>
            <person name="Osbourn A."/>
            <person name="Sattely E.S."/>
        </authorList>
    </citation>
    <scope>NUCLEOTIDE SEQUENCE [LARGE SCALE GENOMIC DNA]</scope>
    <source>
        <strain evidence="2">cv. JPN11</strain>
        <tissue evidence="1">Leaf</tissue>
    </source>
</reference>
<keyword evidence="2" id="KW-1185">Reference proteome</keyword>
<accession>A0ACC1YPV4</accession>
<protein>
    <submittedName>
        <fullName evidence="1">SelT-like protein</fullName>
    </submittedName>
</protein>
<comment type="caution">
    <text evidence="1">The sequence shown here is derived from an EMBL/GenBank/DDBJ whole genome shotgun (WGS) entry which is preliminary data.</text>
</comment>
<organism evidence="1 2">
    <name type="scientific">Melia azedarach</name>
    <name type="common">Chinaberry tree</name>
    <dbReference type="NCBI Taxonomy" id="155640"/>
    <lineage>
        <taxon>Eukaryota</taxon>
        <taxon>Viridiplantae</taxon>
        <taxon>Streptophyta</taxon>
        <taxon>Embryophyta</taxon>
        <taxon>Tracheophyta</taxon>
        <taxon>Spermatophyta</taxon>
        <taxon>Magnoliopsida</taxon>
        <taxon>eudicotyledons</taxon>
        <taxon>Gunneridae</taxon>
        <taxon>Pentapetalae</taxon>
        <taxon>rosids</taxon>
        <taxon>malvids</taxon>
        <taxon>Sapindales</taxon>
        <taxon>Meliaceae</taxon>
        <taxon>Melia</taxon>
    </lineage>
</organism>
<evidence type="ECO:0000313" key="1">
    <source>
        <dbReference type="EMBL" id="KAJ4725568.1"/>
    </source>
</evidence>
<dbReference type="EMBL" id="CM051395">
    <property type="protein sequence ID" value="KAJ4725568.1"/>
    <property type="molecule type" value="Genomic_DNA"/>
</dbReference>
<dbReference type="Proteomes" id="UP001164539">
    <property type="component" value="Chromosome 2"/>
</dbReference>
<gene>
    <name evidence="1" type="ORF">OWV82_004420</name>
</gene>
<name>A0ACC1YPV4_MELAZ</name>
<proteinExistence type="predicted"/>